<accession>A0A9X3X7H5</accession>
<proteinExistence type="predicted"/>
<keyword evidence="2" id="KW-1185">Reference proteome</keyword>
<dbReference type="AlphaFoldDB" id="A0A9X3X7H5"/>
<dbReference type="EMBL" id="JAGTJJ010000018">
    <property type="protein sequence ID" value="MDC3984160.1"/>
    <property type="molecule type" value="Genomic_DNA"/>
</dbReference>
<comment type="caution">
    <text evidence="1">The sequence shown here is derived from an EMBL/GenBank/DDBJ whole genome shotgun (WGS) entry which is preliminary data.</text>
</comment>
<dbReference type="Proteomes" id="UP001151081">
    <property type="component" value="Unassembled WGS sequence"/>
</dbReference>
<evidence type="ECO:0000313" key="1">
    <source>
        <dbReference type="EMBL" id="MDC3984160.1"/>
    </source>
</evidence>
<organism evidence="1 2">
    <name type="scientific">Polyangium jinanense</name>
    <dbReference type="NCBI Taxonomy" id="2829994"/>
    <lineage>
        <taxon>Bacteria</taxon>
        <taxon>Pseudomonadati</taxon>
        <taxon>Myxococcota</taxon>
        <taxon>Polyangia</taxon>
        <taxon>Polyangiales</taxon>
        <taxon>Polyangiaceae</taxon>
        <taxon>Polyangium</taxon>
    </lineage>
</organism>
<name>A0A9X3X7H5_9BACT</name>
<reference evidence="1 2" key="1">
    <citation type="submission" date="2021-04" db="EMBL/GenBank/DDBJ databases">
        <title>Genome analysis of Polyangium sp.</title>
        <authorList>
            <person name="Li Y."/>
            <person name="Wang J."/>
        </authorList>
    </citation>
    <scope>NUCLEOTIDE SEQUENCE [LARGE SCALE GENOMIC DNA]</scope>
    <source>
        <strain evidence="1 2">SDU14</strain>
    </source>
</reference>
<evidence type="ECO:0000313" key="2">
    <source>
        <dbReference type="Proteomes" id="UP001151081"/>
    </source>
</evidence>
<evidence type="ECO:0008006" key="3">
    <source>
        <dbReference type="Google" id="ProtNLM"/>
    </source>
</evidence>
<sequence>MQGWMKTVMASATSSGDLTKIANALAYTAGKPPPGMGSWVAISNEGVAKAKAGDLDGAKASCKKCHDLYKEKYKQTMRDRPW</sequence>
<gene>
    <name evidence="1" type="ORF">KEG57_26870</name>
</gene>
<protein>
    <recommendedName>
        <fullName evidence="3">Cytochrome C</fullName>
    </recommendedName>
</protein>